<evidence type="ECO:0000256" key="7">
    <source>
        <dbReference type="ARBA" id="ARBA00022840"/>
    </source>
</evidence>
<evidence type="ECO:0000313" key="13">
    <source>
        <dbReference type="RefSeq" id="XP_011500013.1"/>
    </source>
</evidence>
<keyword evidence="3" id="KW-0436">Ligase</keyword>
<dbReference type="Proteomes" id="UP000695007">
    <property type="component" value="Unplaced"/>
</dbReference>
<evidence type="ECO:0000256" key="5">
    <source>
        <dbReference type="ARBA" id="ARBA00022749"/>
    </source>
</evidence>
<dbReference type="CDD" id="cd01742">
    <property type="entry name" value="GATase1_GMP_Synthase"/>
    <property type="match status" value="1"/>
</dbReference>
<organism evidence="12 14">
    <name type="scientific">Ceratosolen solmsi marchali</name>
    <dbReference type="NCBI Taxonomy" id="326594"/>
    <lineage>
        <taxon>Eukaryota</taxon>
        <taxon>Metazoa</taxon>
        <taxon>Ecdysozoa</taxon>
        <taxon>Arthropoda</taxon>
        <taxon>Hexapoda</taxon>
        <taxon>Insecta</taxon>
        <taxon>Pterygota</taxon>
        <taxon>Neoptera</taxon>
        <taxon>Endopterygota</taxon>
        <taxon>Hymenoptera</taxon>
        <taxon>Apocrita</taxon>
        <taxon>Proctotrupomorpha</taxon>
        <taxon>Chalcidoidea</taxon>
        <taxon>Agaonidae</taxon>
        <taxon>Agaoninae</taxon>
        <taxon>Ceratosolen</taxon>
    </lineage>
</organism>
<accession>A0AAJ6YKZ2</accession>
<dbReference type="GO" id="GO:0005524">
    <property type="term" value="F:ATP binding"/>
    <property type="evidence" value="ECO:0007669"/>
    <property type="project" value="UniProtKB-UniRule"/>
</dbReference>
<dbReference type="PROSITE" id="PS51553">
    <property type="entry name" value="GMPS_ATP_PPASE"/>
    <property type="match status" value="1"/>
</dbReference>
<dbReference type="PRINTS" id="PR00096">
    <property type="entry name" value="GATASE"/>
</dbReference>
<dbReference type="InterPro" id="IPR025777">
    <property type="entry name" value="GMPS_ATP_PPase_dom"/>
</dbReference>
<evidence type="ECO:0000256" key="9">
    <source>
        <dbReference type="ARBA" id="ARBA00031356"/>
    </source>
</evidence>
<proteinExistence type="predicted"/>
<dbReference type="InterPro" id="IPR017926">
    <property type="entry name" value="GATASE"/>
</dbReference>
<evidence type="ECO:0000256" key="3">
    <source>
        <dbReference type="ARBA" id="ARBA00022598"/>
    </source>
</evidence>
<dbReference type="CTD" id="45830"/>
<dbReference type="InterPro" id="IPR001674">
    <property type="entry name" value="GMP_synth_C"/>
</dbReference>
<dbReference type="RefSeq" id="XP_011500014.1">
    <property type="nucleotide sequence ID" value="XM_011501712.1"/>
</dbReference>
<dbReference type="Gene3D" id="3.40.50.880">
    <property type="match status" value="1"/>
</dbReference>
<dbReference type="GO" id="GO:0003921">
    <property type="term" value="F:GMP synthase activity"/>
    <property type="evidence" value="ECO:0007669"/>
    <property type="project" value="InterPro"/>
</dbReference>
<dbReference type="Gene3D" id="3.40.50.620">
    <property type="entry name" value="HUPs"/>
    <property type="match status" value="1"/>
</dbReference>
<dbReference type="GO" id="GO:0005829">
    <property type="term" value="C:cytosol"/>
    <property type="evidence" value="ECO:0007669"/>
    <property type="project" value="TreeGrafter"/>
</dbReference>
<dbReference type="InterPro" id="IPR029062">
    <property type="entry name" value="Class_I_gatase-like"/>
</dbReference>
<gene>
    <name evidence="13 14" type="primary">LOC105363908</name>
</gene>
<dbReference type="InterPro" id="IPR014729">
    <property type="entry name" value="Rossmann-like_a/b/a_fold"/>
</dbReference>
<comment type="pathway">
    <text evidence="1">Purine metabolism; GMP biosynthesis; GMP from XMP (L-Gln route): step 1/1.</text>
</comment>
<dbReference type="FunFam" id="3.40.50.880:FF:000013">
    <property type="entry name" value="GMP synthase [glutamine-hydrolyzing]"/>
    <property type="match status" value="1"/>
</dbReference>
<dbReference type="SUPFAM" id="SSF52402">
    <property type="entry name" value="Adenine nucleotide alpha hydrolases-like"/>
    <property type="match status" value="1"/>
</dbReference>
<keyword evidence="4 10" id="KW-0547">Nucleotide-binding</keyword>
<keyword evidence="12" id="KW-1185">Reference proteome</keyword>
<dbReference type="InterPro" id="IPR022310">
    <property type="entry name" value="NAD/GMP_synthase"/>
</dbReference>
<evidence type="ECO:0000313" key="14">
    <source>
        <dbReference type="RefSeq" id="XP_011500014.1"/>
    </source>
</evidence>
<evidence type="ECO:0000256" key="8">
    <source>
        <dbReference type="ARBA" id="ARBA00022962"/>
    </source>
</evidence>
<feature type="binding site" evidence="10">
    <location>
        <begin position="251"/>
        <end position="257"/>
    </location>
    <ligand>
        <name>ATP</name>
        <dbReference type="ChEBI" id="CHEBI:30616"/>
    </ligand>
</feature>
<feature type="domain" description="GMPS ATP-PPase" evidence="11">
    <location>
        <begin position="224"/>
        <end position="473"/>
    </location>
</feature>
<dbReference type="PANTHER" id="PTHR11922">
    <property type="entry name" value="GMP SYNTHASE-RELATED"/>
    <property type="match status" value="1"/>
</dbReference>
<dbReference type="AlphaFoldDB" id="A0AAJ6YKZ2"/>
<dbReference type="FunFam" id="3.30.300.10:FF:000008">
    <property type="entry name" value="GMP synthase [glutamine-hydrolyzing]"/>
    <property type="match status" value="1"/>
</dbReference>
<dbReference type="Gene3D" id="3.30.300.10">
    <property type="match status" value="2"/>
</dbReference>
<dbReference type="SUPFAM" id="SSF54810">
    <property type="entry name" value="GMP synthetase C-terminal dimerisation domain"/>
    <property type="match status" value="2"/>
</dbReference>
<dbReference type="EC" id="6.3.5.2" evidence="2"/>
<dbReference type="CDD" id="cd01997">
    <property type="entry name" value="GMP_synthase_C"/>
    <property type="match status" value="1"/>
</dbReference>
<dbReference type="KEGG" id="csol:105363908"/>
<dbReference type="RefSeq" id="XP_011500013.1">
    <property type="nucleotide sequence ID" value="XM_011501711.1"/>
</dbReference>
<keyword evidence="8" id="KW-0315">Glutamine amidotransferase</keyword>
<dbReference type="InterPro" id="IPR004739">
    <property type="entry name" value="GMP_synth_GATase"/>
</dbReference>
<dbReference type="PANTHER" id="PTHR11922:SF2">
    <property type="entry name" value="GMP SYNTHASE [GLUTAMINE-HYDROLYZING]"/>
    <property type="match status" value="1"/>
</dbReference>
<evidence type="ECO:0000256" key="6">
    <source>
        <dbReference type="ARBA" id="ARBA00022755"/>
    </source>
</evidence>
<dbReference type="Pfam" id="PF00958">
    <property type="entry name" value="GMP_synt_C"/>
    <property type="match status" value="1"/>
</dbReference>
<dbReference type="PROSITE" id="PS51273">
    <property type="entry name" value="GATASE_TYPE_1"/>
    <property type="match status" value="1"/>
</dbReference>
<keyword evidence="5 10" id="KW-0332">GMP biosynthesis</keyword>
<evidence type="ECO:0000256" key="1">
    <source>
        <dbReference type="ARBA" id="ARBA00005153"/>
    </source>
</evidence>
<sequence length="735" mass="81228">MYKMEQVDDGSYHYADRNNGADDAIMSLVGADERVAILDAGAQYGKVIDRKVRELNVHSEILPLDTPAFTLKEKGYKAIIISGGPSSVYAEDAPRYDADIFRIGIPVLGICYGMQMMNKEFGGTVIRKEGREDGQFSIEVDSKSLLFKGLQKDQTVLLTHGDSVDRVAECFRTTARSSNFVAAIASDKLNLYGVQFHPEVDLTSNGKTMLHNFLFGVAGLTGNYTLRDRETQCIQYISETVGNNKVLLLVSGGVDSTVCAALLHKALNKDQVIAVHINNGFMRKGETPLVEQSLAQIGIKLRVINATHTFLHGTTIASNMGSINDNSNTGSNESQQNSSTMFYVVVNKTTREVNIFPKPKLTKMLCTTTNPEEKRKIIGDVFVHVANEAMAEMGLRPEEVFLGQGTLRPDLIESASALASSKADAIKTHHNDSELVRELRAKGRVVEPLKDFHKDEVRQLGCDLGLPASLVARHPFPGPGLAIRIICAEEAYMDKDFSETRVLVKIIAEYEQMLQKKHALLNRIEGSASETDRLRLRRISSQLHLTATLLPIRSVGVQGDQRSYSYIVGLSSDNNVSELAEWQDLIFLARLIPRICHNVNRVCYVFGNKVQHPVMDVTPTHLTANVIATLRQADHLANQVLSTNGCMESISQMPVVLIPIHFDRDYASRAPPCQRSVVLRPFCSQDFMTGTPAIPGHELPMHVIKKMVGEISLVPGISRVLYDLTSKPPGTTEWE</sequence>
<dbReference type="NCBIfam" id="TIGR00888">
    <property type="entry name" value="guaA_Nterm"/>
    <property type="match status" value="1"/>
</dbReference>
<dbReference type="PRINTS" id="PR00097">
    <property type="entry name" value="ANTSNTHASEII"/>
</dbReference>
<reference evidence="13 14" key="1">
    <citation type="submission" date="2025-04" db="UniProtKB">
        <authorList>
            <consortium name="RefSeq"/>
        </authorList>
    </citation>
    <scope>IDENTIFICATION</scope>
</reference>
<dbReference type="GeneID" id="105363908"/>
<evidence type="ECO:0000256" key="10">
    <source>
        <dbReference type="PROSITE-ProRule" id="PRU00886"/>
    </source>
</evidence>
<keyword evidence="7 10" id="KW-0067">ATP-binding</keyword>
<dbReference type="FunFam" id="3.30.300.10:FF:000013">
    <property type="entry name" value="GMP synthase (Glutamine-hydrolyzing)"/>
    <property type="match status" value="1"/>
</dbReference>
<dbReference type="Pfam" id="PF02540">
    <property type="entry name" value="NAD_synthase"/>
    <property type="match status" value="1"/>
</dbReference>
<dbReference type="Pfam" id="PF00117">
    <property type="entry name" value="GATase"/>
    <property type="match status" value="1"/>
</dbReference>
<evidence type="ECO:0000259" key="11">
    <source>
        <dbReference type="PROSITE" id="PS51553"/>
    </source>
</evidence>
<protein>
    <recommendedName>
        <fullName evidence="2">GMP synthase (glutamine-hydrolyzing)</fullName>
        <ecNumber evidence="2">6.3.5.2</ecNumber>
    </recommendedName>
    <alternativeName>
        <fullName evidence="9">Glutamine amidotransferase</fullName>
    </alternativeName>
</protein>
<name>A0AAJ6YKZ2_9HYME</name>
<evidence type="ECO:0000256" key="4">
    <source>
        <dbReference type="ARBA" id="ARBA00022741"/>
    </source>
</evidence>
<dbReference type="SUPFAM" id="SSF52317">
    <property type="entry name" value="Class I glutamine amidotransferase-like"/>
    <property type="match status" value="1"/>
</dbReference>
<evidence type="ECO:0000256" key="2">
    <source>
        <dbReference type="ARBA" id="ARBA00012746"/>
    </source>
</evidence>
<keyword evidence="6 10" id="KW-0658">Purine biosynthesis</keyword>
<evidence type="ECO:0000313" key="12">
    <source>
        <dbReference type="Proteomes" id="UP000695007"/>
    </source>
</evidence>